<comment type="function">
    <text evidence="15">Putative oxygen sensor; modulates the activity of FixJ, a transcriptional activator of nitrogen fixation fixK gene. FixL probably acts as a kinase that phosphorylates FixJ.</text>
</comment>
<evidence type="ECO:0000256" key="17">
    <source>
        <dbReference type="SAM" id="MobiDB-lite"/>
    </source>
</evidence>
<keyword evidence="7" id="KW-0808">Transferase</keyword>
<dbReference type="InterPro" id="IPR003661">
    <property type="entry name" value="HisK_dim/P_dom"/>
</dbReference>
<dbReference type="CDD" id="cd00082">
    <property type="entry name" value="HisKA"/>
    <property type="match status" value="1"/>
</dbReference>
<keyword evidence="8 18" id="KW-0812">Transmembrane</keyword>
<dbReference type="AlphaFoldDB" id="A0A9X7UZC2"/>
<dbReference type="InterPro" id="IPR000014">
    <property type="entry name" value="PAS"/>
</dbReference>
<organism evidence="22 23">
    <name type="scientific">Stutzerimonas balearica</name>
    <dbReference type="NCBI Taxonomy" id="74829"/>
    <lineage>
        <taxon>Bacteria</taxon>
        <taxon>Pseudomonadati</taxon>
        <taxon>Pseudomonadota</taxon>
        <taxon>Gammaproteobacteria</taxon>
        <taxon>Pseudomonadales</taxon>
        <taxon>Pseudomonadaceae</taxon>
        <taxon>Stutzerimonas</taxon>
    </lineage>
</organism>
<evidence type="ECO:0000256" key="14">
    <source>
        <dbReference type="ARBA" id="ARBA00023136"/>
    </source>
</evidence>
<evidence type="ECO:0000256" key="1">
    <source>
        <dbReference type="ARBA" id="ARBA00000085"/>
    </source>
</evidence>
<dbReference type="InterPro" id="IPR003594">
    <property type="entry name" value="HATPase_dom"/>
</dbReference>
<evidence type="ECO:0000313" key="22">
    <source>
        <dbReference type="EMBL" id="QQN49245.1"/>
    </source>
</evidence>
<dbReference type="SUPFAM" id="SSF103190">
    <property type="entry name" value="Sensory domain-like"/>
    <property type="match status" value="1"/>
</dbReference>
<name>A0A9X7UZC2_9GAMM</name>
<sequence>MKTMQPQRVFGIGSLLLAVLFGALALYDFQTRQAAHRLAIAKQGELQHLALQNAQHGQRTQAEMLADGLANNPLLVGLVREAARRLDTPAAGQDTQLYALRRRAIEVLEPPWRAMQQHQPVQLHLYLGNNGFALLRLQDPGRFGSTMTESRPLLREVMRNGQPRSDAEIDGYGASIRAVAPIQDAAGKPIGALEVSLGLLPELVDLGERLDAGLALMINRVALTEALGYPPSGVQLGPDWLSGGHSATQALHWAQMGTLPSPAEGRVWRLLDADERTFLLNQIPLPTRAGEAGNATGPLAAALVWRDVTELVAEHARESRQLLLKWALAWLIAEALLLLLAVLLYRRIRAQLRHQLSRRQQERNRRRLLDRARKIARLLPGMVFQLKRFADGRYAFLYVSEGARAVYGLPPSSLIRDAGCALAAVHTEDLPRLRGTLLRLALQGGSASTECRIRHPERGLIWVECRASAERRRDGSVVWQGFVTEITEVMEATRALQKNESRFRAMVGNLPGAVYRCRNDGERRMRYVSEGIERLTGYPAEHFIGDGAQRYCALIHPDDRDWARLAPERGSHELTYRLRHVDGSTVWVRERARLLHDRDEPLGWCDGFIWDVTAQARAEAEMLERERYLRMLIDNVIDAIVIIDEHGLVESFNHAAERIFGYRSDEIVGRNLSLLMPEPVRSAHDHYLGEYVSGAQPRVLERTRELQAQRRDGQVFSIELRVSQFSHHGQRKFIGLVRDISERKRVERMKSELVSIVSHELRTPLTSINGALGLIAGGALDTQPEQLRRMLQVAHQNSQRLARLIDDLLDMDKLVAGKMKFELKVQPLAPILAQALDSSQGHAQQQQVRLRLTAVPAVQLNVDENRLQQVLANFLSNAVKFSPAGGTVELSAGARAGWARISVSDQGPGIPDEFRARIFQKFSQADSSDTRQKGGTGLGLAICKELVERMGGRIGFESEPGRGTCFWFELPVARPPAQASTDTTFERTAENEDERAETDPAHRG</sequence>
<evidence type="ECO:0000256" key="18">
    <source>
        <dbReference type="SAM" id="Phobius"/>
    </source>
</evidence>
<keyword evidence="6" id="KW-0597">Phosphoprotein</keyword>
<dbReference type="InterPro" id="IPR001610">
    <property type="entry name" value="PAC"/>
</dbReference>
<feature type="region of interest" description="Disordered" evidence="17">
    <location>
        <begin position="977"/>
        <end position="1004"/>
    </location>
</feature>
<evidence type="ECO:0000256" key="3">
    <source>
        <dbReference type="ARBA" id="ARBA00004651"/>
    </source>
</evidence>
<dbReference type="GO" id="GO:0005886">
    <property type="term" value="C:plasma membrane"/>
    <property type="evidence" value="ECO:0007669"/>
    <property type="project" value="UniProtKB-SubCell"/>
</dbReference>
<keyword evidence="12 18" id="KW-1133">Transmembrane helix</keyword>
<reference evidence="22 23" key="1">
    <citation type="submission" date="2020-12" db="EMBL/GenBank/DDBJ databases">
        <title>FDA dAtabase for Regulatory Grade micrObial Sequences (FDA-ARGOS): Supporting development and validation of Infectious Disease Dx tests.</title>
        <authorList>
            <person name="Sproer C."/>
            <person name="Gronow S."/>
            <person name="Severitt S."/>
            <person name="Schroder I."/>
            <person name="Tallon L."/>
            <person name="Sadzewicz L."/>
            <person name="Zhao X."/>
            <person name="Boylan J."/>
            <person name="Ott S."/>
            <person name="Bowen H."/>
            <person name="Vavikolanu K."/>
            <person name="Mehta A."/>
            <person name="Aluvathingal J."/>
            <person name="Nadendla S."/>
            <person name="Lowell S."/>
            <person name="Myers T."/>
            <person name="Yan Y."/>
            <person name="Sichtig H."/>
        </authorList>
    </citation>
    <scope>NUCLEOTIDE SEQUENCE [LARGE SCALE GENOMIC DNA]</scope>
    <source>
        <strain evidence="22 23">FDAARGOS_1013</strain>
    </source>
</reference>
<evidence type="ECO:0000256" key="6">
    <source>
        <dbReference type="ARBA" id="ARBA00022553"/>
    </source>
</evidence>
<dbReference type="PANTHER" id="PTHR43047:SF72">
    <property type="entry name" value="OSMOSENSING HISTIDINE PROTEIN KINASE SLN1"/>
    <property type="match status" value="1"/>
</dbReference>
<evidence type="ECO:0000256" key="10">
    <source>
        <dbReference type="ARBA" id="ARBA00022777"/>
    </source>
</evidence>
<dbReference type="Gene3D" id="3.30.565.10">
    <property type="entry name" value="Histidine kinase-like ATPase, C-terminal domain"/>
    <property type="match status" value="1"/>
</dbReference>
<dbReference type="Gene3D" id="1.10.287.130">
    <property type="match status" value="1"/>
</dbReference>
<dbReference type="SMART" id="SM00091">
    <property type="entry name" value="PAS"/>
    <property type="match status" value="3"/>
</dbReference>
<proteinExistence type="predicted"/>
<feature type="domain" description="PAS" evidence="20">
    <location>
        <begin position="499"/>
        <end position="561"/>
    </location>
</feature>
<dbReference type="GO" id="GO:0045121">
    <property type="term" value="C:membrane raft"/>
    <property type="evidence" value="ECO:0007669"/>
    <property type="project" value="UniProtKB-SubCell"/>
</dbReference>
<dbReference type="PROSITE" id="PS50109">
    <property type="entry name" value="HIS_KIN"/>
    <property type="match status" value="1"/>
</dbReference>
<dbReference type="FunFam" id="3.30.450.20:FF:000060">
    <property type="entry name" value="Sensor protein FixL"/>
    <property type="match status" value="1"/>
</dbReference>
<keyword evidence="14 18" id="KW-0472">Membrane</keyword>
<evidence type="ECO:0000259" key="19">
    <source>
        <dbReference type="PROSITE" id="PS50109"/>
    </source>
</evidence>
<feature type="domain" description="PAS" evidence="20">
    <location>
        <begin position="625"/>
        <end position="695"/>
    </location>
</feature>
<keyword evidence="9" id="KW-0547">Nucleotide-binding</keyword>
<dbReference type="InterPro" id="IPR036890">
    <property type="entry name" value="HATPase_C_sf"/>
</dbReference>
<evidence type="ECO:0000256" key="16">
    <source>
        <dbReference type="ARBA" id="ARBA00070616"/>
    </source>
</evidence>
<dbReference type="Pfam" id="PF00989">
    <property type="entry name" value="PAS"/>
    <property type="match status" value="1"/>
</dbReference>
<keyword evidence="13" id="KW-0902">Two-component regulatory system</keyword>
<dbReference type="InterPro" id="IPR005467">
    <property type="entry name" value="His_kinase_dom"/>
</dbReference>
<dbReference type="SUPFAM" id="SSF55785">
    <property type="entry name" value="PYP-like sensor domain (PAS domain)"/>
    <property type="match status" value="3"/>
</dbReference>
<dbReference type="EMBL" id="CP067013">
    <property type="protein sequence ID" value="QQN49245.1"/>
    <property type="molecule type" value="Genomic_DNA"/>
</dbReference>
<dbReference type="SMART" id="SM00086">
    <property type="entry name" value="PAC"/>
    <property type="match status" value="3"/>
</dbReference>
<feature type="transmembrane region" description="Helical" evidence="18">
    <location>
        <begin position="326"/>
        <end position="345"/>
    </location>
</feature>
<dbReference type="InterPro" id="IPR013655">
    <property type="entry name" value="PAS_fold_3"/>
</dbReference>
<evidence type="ECO:0000259" key="21">
    <source>
        <dbReference type="PROSITE" id="PS50113"/>
    </source>
</evidence>
<evidence type="ECO:0000256" key="15">
    <source>
        <dbReference type="ARBA" id="ARBA00059827"/>
    </source>
</evidence>
<evidence type="ECO:0000256" key="11">
    <source>
        <dbReference type="ARBA" id="ARBA00022840"/>
    </source>
</evidence>
<dbReference type="NCBIfam" id="TIGR00229">
    <property type="entry name" value="sensory_box"/>
    <property type="match status" value="2"/>
</dbReference>
<dbReference type="InterPro" id="IPR036097">
    <property type="entry name" value="HisK_dim/P_sf"/>
</dbReference>
<evidence type="ECO:0000313" key="23">
    <source>
        <dbReference type="Proteomes" id="UP000595933"/>
    </source>
</evidence>
<evidence type="ECO:0000256" key="5">
    <source>
        <dbReference type="ARBA" id="ARBA00022475"/>
    </source>
</evidence>
<accession>A0A9X7UZC2</accession>
<feature type="domain" description="PAC" evidence="21">
    <location>
        <begin position="572"/>
        <end position="624"/>
    </location>
</feature>
<dbReference type="InterPro" id="IPR013767">
    <property type="entry name" value="PAS_fold"/>
</dbReference>
<dbReference type="GO" id="GO:0009927">
    <property type="term" value="F:histidine phosphotransfer kinase activity"/>
    <property type="evidence" value="ECO:0007669"/>
    <property type="project" value="TreeGrafter"/>
</dbReference>
<dbReference type="InterPro" id="IPR004358">
    <property type="entry name" value="Sig_transdc_His_kin-like_C"/>
</dbReference>
<dbReference type="SUPFAM" id="SSF55874">
    <property type="entry name" value="ATPase domain of HSP90 chaperone/DNA topoisomerase II/histidine kinase"/>
    <property type="match status" value="1"/>
</dbReference>
<feature type="domain" description="Histidine kinase" evidence="19">
    <location>
        <begin position="756"/>
        <end position="974"/>
    </location>
</feature>
<dbReference type="FunFam" id="1.10.287.130:FF:000001">
    <property type="entry name" value="Two-component sensor histidine kinase"/>
    <property type="match status" value="1"/>
</dbReference>
<dbReference type="SUPFAM" id="SSF47384">
    <property type="entry name" value="Homodimeric domain of signal transducing histidine kinase"/>
    <property type="match status" value="1"/>
</dbReference>
<dbReference type="InterPro" id="IPR029151">
    <property type="entry name" value="Sensor-like_sf"/>
</dbReference>
<dbReference type="EC" id="2.7.13.3" evidence="4"/>
<dbReference type="FunFam" id="3.30.565.10:FF:000023">
    <property type="entry name" value="PAS domain-containing sensor histidine kinase"/>
    <property type="match status" value="1"/>
</dbReference>
<dbReference type="Gene3D" id="3.30.450.20">
    <property type="entry name" value="PAS domain"/>
    <property type="match status" value="4"/>
</dbReference>
<dbReference type="CDD" id="cd00130">
    <property type="entry name" value="PAS"/>
    <property type="match status" value="3"/>
</dbReference>
<dbReference type="CDD" id="cd16922">
    <property type="entry name" value="HATPase_EvgS-ArcB-TorS-like"/>
    <property type="match status" value="1"/>
</dbReference>
<dbReference type="SMART" id="SM00387">
    <property type="entry name" value="HATPase_c"/>
    <property type="match status" value="1"/>
</dbReference>
<protein>
    <recommendedName>
        <fullName evidence="16">Sensor protein FixL</fullName>
        <ecNumber evidence="4">2.7.13.3</ecNumber>
    </recommendedName>
</protein>
<dbReference type="Pfam" id="PF02518">
    <property type="entry name" value="HATPase_c"/>
    <property type="match status" value="1"/>
</dbReference>
<dbReference type="GO" id="GO:0000155">
    <property type="term" value="F:phosphorelay sensor kinase activity"/>
    <property type="evidence" value="ECO:0007669"/>
    <property type="project" value="InterPro"/>
</dbReference>
<keyword evidence="10" id="KW-0418">Kinase</keyword>
<dbReference type="PANTHER" id="PTHR43047">
    <property type="entry name" value="TWO-COMPONENT HISTIDINE PROTEIN KINASE"/>
    <property type="match status" value="1"/>
</dbReference>
<dbReference type="Proteomes" id="UP000595933">
    <property type="component" value="Chromosome"/>
</dbReference>
<keyword evidence="11" id="KW-0067">ATP-binding</keyword>
<dbReference type="InterPro" id="IPR000700">
    <property type="entry name" value="PAS-assoc_C"/>
</dbReference>
<evidence type="ECO:0000259" key="20">
    <source>
        <dbReference type="PROSITE" id="PS50112"/>
    </source>
</evidence>
<comment type="catalytic activity">
    <reaction evidence="1">
        <text>ATP + protein L-histidine = ADP + protein N-phospho-L-histidine.</text>
        <dbReference type="EC" id="2.7.13.3"/>
    </reaction>
</comment>
<evidence type="ECO:0000256" key="4">
    <source>
        <dbReference type="ARBA" id="ARBA00012438"/>
    </source>
</evidence>
<dbReference type="SMART" id="SM00388">
    <property type="entry name" value="HisKA"/>
    <property type="match status" value="1"/>
</dbReference>
<evidence type="ECO:0000256" key="13">
    <source>
        <dbReference type="ARBA" id="ARBA00023012"/>
    </source>
</evidence>
<evidence type="ECO:0000256" key="12">
    <source>
        <dbReference type="ARBA" id="ARBA00022989"/>
    </source>
</evidence>
<gene>
    <name evidence="22" type="ORF">I6H70_11785</name>
</gene>
<comment type="subcellular location">
    <subcellularLocation>
        <location evidence="3">Cell membrane</location>
        <topology evidence="3">Multi-pass membrane protein</topology>
    </subcellularLocation>
    <subcellularLocation>
        <location evidence="2">Membrane raft</location>
        <topology evidence="2">Multi-pass membrane protein</topology>
    </subcellularLocation>
</comment>
<keyword evidence="5" id="KW-1003">Cell membrane</keyword>
<feature type="domain" description="PAC" evidence="21">
    <location>
        <begin position="702"/>
        <end position="752"/>
    </location>
</feature>
<evidence type="ECO:0000256" key="2">
    <source>
        <dbReference type="ARBA" id="ARBA00004314"/>
    </source>
</evidence>
<dbReference type="PRINTS" id="PR00344">
    <property type="entry name" value="BCTRLSENSOR"/>
</dbReference>
<feature type="domain" description="PAS" evidence="20">
    <location>
        <begin position="390"/>
        <end position="445"/>
    </location>
</feature>
<dbReference type="Pfam" id="PF08447">
    <property type="entry name" value="PAS_3"/>
    <property type="match status" value="2"/>
</dbReference>
<dbReference type="PROSITE" id="PS50112">
    <property type="entry name" value="PAS"/>
    <property type="match status" value="3"/>
</dbReference>
<dbReference type="GO" id="GO:0005524">
    <property type="term" value="F:ATP binding"/>
    <property type="evidence" value="ECO:0007669"/>
    <property type="project" value="UniProtKB-KW"/>
</dbReference>
<evidence type="ECO:0000256" key="8">
    <source>
        <dbReference type="ARBA" id="ARBA00022692"/>
    </source>
</evidence>
<dbReference type="InterPro" id="IPR035965">
    <property type="entry name" value="PAS-like_dom_sf"/>
</dbReference>
<dbReference type="Pfam" id="PF00512">
    <property type="entry name" value="HisKA"/>
    <property type="match status" value="1"/>
</dbReference>
<dbReference type="PROSITE" id="PS50113">
    <property type="entry name" value="PAC"/>
    <property type="match status" value="2"/>
</dbReference>
<evidence type="ECO:0000256" key="9">
    <source>
        <dbReference type="ARBA" id="ARBA00022741"/>
    </source>
</evidence>
<evidence type="ECO:0000256" key="7">
    <source>
        <dbReference type="ARBA" id="ARBA00022679"/>
    </source>
</evidence>
<dbReference type="GO" id="GO:0006355">
    <property type="term" value="P:regulation of DNA-templated transcription"/>
    <property type="evidence" value="ECO:0007669"/>
    <property type="project" value="InterPro"/>
</dbReference>